<name>A0AAD6M7F9_9ROSI</name>
<dbReference type="Proteomes" id="UP001164929">
    <property type="component" value="Chromosome 11"/>
</dbReference>
<proteinExistence type="predicted"/>
<evidence type="ECO:0000313" key="2">
    <source>
        <dbReference type="Proteomes" id="UP001164929"/>
    </source>
</evidence>
<dbReference type="AlphaFoldDB" id="A0AAD6M7F9"/>
<keyword evidence="2" id="KW-1185">Reference proteome</keyword>
<reference evidence="1" key="1">
    <citation type="journal article" date="2023" name="Mol. Ecol. Resour.">
        <title>Chromosome-level genome assembly of a triploid poplar Populus alba 'Berolinensis'.</title>
        <authorList>
            <person name="Chen S."/>
            <person name="Yu Y."/>
            <person name="Wang X."/>
            <person name="Wang S."/>
            <person name="Zhang T."/>
            <person name="Zhou Y."/>
            <person name="He R."/>
            <person name="Meng N."/>
            <person name="Wang Y."/>
            <person name="Liu W."/>
            <person name="Liu Z."/>
            <person name="Liu J."/>
            <person name="Guo Q."/>
            <person name="Huang H."/>
            <person name="Sederoff R.R."/>
            <person name="Wang G."/>
            <person name="Qu G."/>
            <person name="Chen S."/>
        </authorList>
    </citation>
    <scope>NUCLEOTIDE SEQUENCE</scope>
    <source>
        <strain evidence="1">SC-2020</strain>
    </source>
</reference>
<organism evidence="1 2">
    <name type="scientific">Populus alba x Populus x berolinensis</name>
    <dbReference type="NCBI Taxonomy" id="444605"/>
    <lineage>
        <taxon>Eukaryota</taxon>
        <taxon>Viridiplantae</taxon>
        <taxon>Streptophyta</taxon>
        <taxon>Embryophyta</taxon>
        <taxon>Tracheophyta</taxon>
        <taxon>Spermatophyta</taxon>
        <taxon>Magnoliopsida</taxon>
        <taxon>eudicotyledons</taxon>
        <taxon>Gunneridae</taxon>
        <taxon>Pentapetalae</taxon>
        <taxon>rosids</taxon>
        <taxon>fabids</taxon>
        <taxon>Malpighiales</taxon>
        <taxon>Salicaceae</taxon>
        <taxon>Saliceae</taxon>
        <taxon>Populus</taxon>
    </lineage>
</organism>
<comment type="caution">
    <text evidence="1">The sequence shown here is derived from an EMBL/GenBank/DDBJ whole genome shotgun (WGS) entry which is preliminary data.</text>
</comment>
<gene>
    <name evidence="1" type="ORF">NC653_027999</name>
</gene>
<evidence type="ECO:0000313" key="1">
    <source>
        <dbReference type="EMBL" id="KAJ6980037.1"/>
    </source>
</evidence>
<sequence length="108" mass="13227">MLTMAYLVKVECIFHGNVSTCIFFFPKHENPFFQNLFFHFRIRQQCNDLFWIEVDYTNPTLYSPPPKQKSSTQENLSSCTQRKWYRFLSIYKITDVKYDMYKTQLYYN</sequence>
<accession>A0AAD6M7F9</accession>
<dbReference type="EMBL" id="JAQIZT010000011">
    <property type="protein sequence ID" value="KAJ6980037.1"/>
    <property type="molecule type" value="Genomic_DNA"/>
</dbReference>
<protein>
    <submittedName>
        <fullName evidence="1">Uncharacterized protein</fullName>
    </submittedName>
</protein>